<dbReference type="RefSeq" id="WP_106347660.1">
    <property type="nucleotide sequence ID" value="NZ_PVUE01000002.1"/>
</dbReference>
<comment type="caution">
    <text evidence="1">The sequence shown here is derived from an EMBL/GenBank/DDBJ whole genome shotgun (WGS) entry which is preliminary data.</text>
</comment>
<sequence>MNRVFEILDEIIEAVEAAKGVPMSSSAILNRPALLDLLDDLRDAFPTAVEDAREILEQRDDIIESARQEAERVHEVSTSEADRVVNEARQHADHSVATANNEADRVVNAAHAEATALTEKANADADRAIANSHAEHERLVSEHEVHASALRSAEQIEATANDRARALRADADKYVDDSLTSLATTLQKLGKTVDHGREALRERRGSDTGYEAVFDQNG</sequence>
<dbReference type="Proteomes" id="UP000237752">
    <property type="component" value="Unassembled WGS sequence"/>
</dbReference>
<accession>A0A2T1A4H8</accession>
<dbReference type="GO" id="GO:0051301">
    <property type="term" value="P:cell division"/>
    <property type="evidence" value="ECO:0007669"/>
    <property type="project" value="UniProtKB-KW"/>
</dbReference>
<dbReference type="EMBL" id="PVUE01000002">
    <property type="protein sequence ID" value="PRZ43499.1"/>
    <property type="molecule type" value="Genomic_DNA"/>
</dbReference>
<keyword evidence="1" id="KW-0132">Cell division</keyword>
<gene>
    <name evidence="1" type="ORF">CLV47_102187</name>
</gene>
<keyword evidence="1" id="KW-0131">Cell cycle</keyword>
<proteinExistence type="predicted"/>
<evidence type="ECO:0000313" key="2">
    <source>
        <dbReference type="Proteomes" id="UP000237752"/>
    </source>
</evidence>
<keyword evidence="2" id="KW-1185">Reference proteome</keyword>
<reference evidence="1 2" key="1">
    <citation type="submission" date="2018-03" db="EMBL/GenBank/DDBJ databases">
        <title>Genomic Encyclopedia of Archaeal and Bacterial Type Strains, Phase II (KMG-II): from individual species to whole genera.</title>
        <authorList>
            <person name="Goeker M."/>
        </authorList>
    </citation>
    <scope>NUCLEOTIDE SEQUENCE [LARGE SCALE GENOMIC DNA]</scope>
    <source>
        <strain evidence="1 2">DSM 100065</strain>
    </source>
</reference>
<organism evidence="1 2">
    <name type="scientific">Antricoccus suffuscus</name>
    <dbReference type="NCBI Taxonomy" id="1629062"/>
    <lineage>
        <taxon>Bacteria</taxon>
        <taxon>Bacillati</taxon>
        <taxon>Actinomycetota</taxon>
        <taxon>Actinomycetes</taxon>
        <taxon>Geodermatophilales</taxon>
        <taxon>Antricoccaceae</taxon>
        <taxon>Antricoccus</taxon>
    </lineage>
</organism>
<evidence type="ECO:0000313" key="1">
    <source>
        <dbReference type="EMBL" id="PRZ43499.1"/>
    </source>
</evidence>
<name>A0A2T1A4H8_9ACTN</name>
<protein>
    <submittedName>
        <fullName evidence="1">Cell division septum initiation protein DivIVA</fullName>
    </submittedName>
</protein>
<dbReference type="AlphaFoldDB" id="A0A2T1A4H8"/>
<dbReference type="OrthoDB" id="3291843at2"/>